<keyword evidence="8" id="KW-1185">Reference proteome</keyword>
<organism evidence="7 8">
    <name type="scientific">Aminobacterium colombiense (strain DSM 12261 / ALA-1)</name>
    <dbReference type="NCBI Taxonomy" id="572547"/>
    <lineage>
        <taxon>Bacteria</taxon>
        <taxon>Thermotogati</taxon>
        <taxon>Synergistota</taxon>
        <taxon>Synergistia</taxon>
        <taxon>Synergistales</taxon>
        <taxon>Aminobacteriaceae</taxon>
        <taxon>Aminobacterium</taxon>
    </lineage>
</organism>
<comment type="similarity">
    <text evidence="1">Belongs to the DNA polymerase type-Y family.</text>
</comment>
<dbReference type="Pfam" id="PF00817">
    <property type="entry name" value="IMS"/>
    <property type="match status" value="1"/>
</dbReference>
<dbReference type="Gene3D" id="3.30.70.270">
    <property type="match status" value="1"/>
</dbReference>
<keyword evidence="5" id="KW-0742">SOS response</keyword>
<evidence type="ECO:0000256" key="4">
    <source>
        <dbReference type="ARBA" id="ARBA00023204"/>
    </source>
</evidence>
<dbReference type="EMBL" id="CP001997">
    <property type="protein sequence ID" value="ADE57091.1"/>
    <property type="molecule type" value="Genomic_DNA"/>
</dbReference>
<protein>
    <submittedName>
        <fullName evidence="7">DNA-directed DNA polymerase</fullName>
        <ecNumber evidence="7">2.7.7.7</ecNumber>
    </submittedName>
</protein>
<evidence type="ECO:0000256" key="2">
    <source>
        <dbReference type="ARBA" id="ARBA00022763"/>
    </source>
</evidence>
<evidence type="ECO:0000256" key="5">
    <source>
        <dbReference type="ARBA" id="ARBA00023236"/>
    </source>
</evidence>
<keyword evidence="7" id="KW-0239">DNA-directed DNA polymerase</keyword>
<dbReference type="eggNOG" id="COG0389">
    <property type="taxonomic scope" value="Bacteria"/>
</dbReference>
<dbReference type="GO" id="GO:0009432">
    <property type="term" value="P:SOS response"/>
    <property type="evidence" value="ECO:0007669"/>
    <property type="project" value="UniProtKB-KW"/>
</dbReference>
<dbReference type="EC" id="2.7.7.7" evidence="7"/>
<dbReference type="GO" id="GO:0005829">
    <property type="term" value="C:cytosol"/>
    <property type="evidence" value="ECO:0007669"/>
    <property type="project" value="TreeGrafter"/>
</dbReference>
<reference evidence="7 8" key="1">
    <citation type="journal article" date="2010" name="Stand. Genomic Sci.">
        <title>Complete genome sequence of Aminobacterium colombiense type strain (ALA-1).</title>
        <authorList>
            <person name="Chertkov O."/>
            <person name="Sikorski J."/>
            <person name="Brambilla E."/>
            <person name="Lapidus A."/>
            <person name="Copeland A."/>
            <person name="Glavina Del Rio T."/>
            <person name="Nolan M."/>
            <person name="Lucas S."/>
            <person name="Tice H."/>
            <person name="Cheng J.F."/>
            <person name="Han C."/>
            <person name="Detter J.C."/>
            <person name="Bruce D."/>
            <person name="Tapia R."/>
            <person name="Goodwin L."/>
            <person name="Pitluck S."/>
            <person name="Liolios K."/>
            <person name="Ivanova N."/>
            <person name="Mavromatis K."/>
            <person name="Ovchinnikova G."/>
            <person name="Pati A."/>
            <person name="Chen A."/>
            <person name="Palaniappan K."/>
            <person name="Land M."/>
            <person name="Hauser L."/>
            <person name="Chang Y.J."/>
            <person name="Jeffries C.D."/>
            <person name="Spring S."/>
            <person name="Rohde M."/>
            <person name="Goker M."/>
            <person name="Bristow J."/>
            <person name="Eisen J.A."/>
            <person name="Markowitz V."/>
            <person name="Hugenholtz P."/>
            <person name="Kyrpides N.C."/>
            <person name="Klenk H.P."/>
        </authorList>
    </citation>
    <scope>NUCLEOTIDE SEQUENCE [LARGE SCALE GENOMIC DNA]</scope>
    <source>
        <strain evidence="8">DSM 12261 / ALA-1</strain>
    </source>
</reference>
<evidence type="ECO:0000313" key="7">
    <source>
        <dbReference type="EMBL" id="ADE57091.1"/>
    </source>
</evidence>
<dbReference type="InterPro" id="IPR050116">
    <property type="entry name" value="DNA_polymerase-Y"/>
</dbReference>
<dbReference type="KEGG" id="aco:Amico_0966"/>
<dbReference type="STRING" id="572547.Amico_0966"/>
<dbReference type="PANTHER" id="PTHR11076">
    <property type="entry name" value="DNA REPAIR POLYMERASE UMUC / TRANSFERASE FAMILY MEMBER"/>
    <property type="match status" value="1"/>
</dbReference>
<keyword evidence="4" id="KW-0234">DNA repair</keyword>
<accession>D5EEV9</accession>
<dbReference type="Pfam" id="PF11799">
    <property type="entry name" value="IMS_C"/>
    <property type="match status" value="1"/>
</dbReference>
<keyword evidence="2" id="KW-0227">DNA damage</keyword>
<dbReference type="SUPFAM" id="SSF56672">
    <property type="entry name" value="DNA/RNA polymerases"/>
    <property type="match status" value="1"/>
</dbReference>
<dbReference type="InterPro" id="IPR001126">
    <property type="entry name" value="UmuC"/>
</dbReference>
<dbReference type="HOGENOM" id="CLU_012348_3_0_0"/>
<keyword evidence="7" id="KW-0808">Transferase</keyword>
<dbReference type="PANTHER" id="PTHR11076:SF34">
    <property type="entry name" value="PROTEIN UMUC"/>
    <property type="match status" value="1"/>
</dbReference>
<dbReference type="RefSeq" id="WP_013048354.1">
    <property type="nucleotide sequence ID" value="NC_014011.1"/>
</dbReference>
<dbReference type="Gene3D" id="3.40.1170.60">
    <property type="match status" value="1"/>
</dbReference>
<keyword evidence="3" id="KW-0741">SOS mutagenesis</keyword>
<dbReference type="GO" id="GO:0003684">
    <property type="term" value="F:damaged DNA binding"/>
    <property type="evidence" value="ECO:0007669"/>
    <property type="project" value="InterPro"/>
</dbReference>
<feature type="domain" description="UmuC" evidence="6">
    <location>
        <begin position="9"/>
        <end position="195"/>
    </location>
</feature>
<dbReference type="AlphaFoldDB" id="D5EEV9"/>
<dbReference type="InterPro" id="IPR043502">
    <property type="entry name" value="DNA/RNA_pol_sf"/>
</dbReference>
<evidence type="ECO:0000259" key="6">
    <source>
        <dbReference type="PROSITE" id="PS50173"/>
    </source>
</evidence>
<dbReference type="InterPro" id="IPR017961">
    <property type="entry name" value="DNA_pol_Y-fam_little_finger"/>
</dbReference>
<evidence type="ECO:0000256" key="1">
    <source>
        <dbReference type="ARBA" id="ARBA00010945"/>
    </source>
</evidence>
<dbReference type="Proteomes" id="UP000002366">
    <property type="component" value="Chromosome"/>
</dbReference>
<dbReference type="GO" id="GO:0006281">
    <property type="term" value="P:DNA repair"/>
    <property type="evidence" value="ECO:0007669"/>
    <property type="project" value="UniProtKB-KW"/>
</dbReference>
<dbReference type="InterPro" id="IPR043128">
    <property type="entry name" value="Rev_trsase/Diguanyl_cyclase"/>
</dbReference>
<dbReference type="GO" id="GO:0003887">
    <property type="term" value="F:DNA-directed DNA polymerase activity"/>
    <property type="evidence" value="ECO:0007669"/>
    <property type="project" value="UniProtKB-KW"/>
</dbReference>
<keyword evidence="7" id="KW-0548">Nucleotidyltransferase</keyword>
<dbReference type="GO" id="GO:0042276">
    <property type="term" value="P:error-prone translesion synthesis"/>
    <property type="evidence" value="ECO:0007669"/>
    <property type="project" value="TreeGrafter"/>
</dbReference>
<dbReference type="PROSITE" id="PS50173">
    <property type="entry name" value="UMUC"/>
    <property type="match status" value="1"/>
</dbReference>
<name>D5EEV9_AMICL</name>
<sequence>MKHVAVKPIVLCDCNNFFVSCERIYRPDLQKKPVIVLSSNDGCVVSRSNEAKALGIPMGVPFFQVEKACRHYGIAVFSSNFELYQDISSRVIAVMKDNAPTVEVYSIDEAFLTFDLSSYAHIEEKMAQIHKQVYQWVGIPVSIGAASSKTLTKLAAEYGKKHEETGGCYSLLSLASEEMTNFLERVPVGNIWGIGKQLAMRLGKHRIRTARELRDVRDERIMKIIGMPGVKTAWELRGIPCIKIKEAETLQKTLQVSRSFGREIKDVDGIAAAITHFVSSAGIRLRQEKALAGAISVYITTNPFLTPYYSNSVSIPAPYPTNYTPQLIKLALLGLDRIYKPGYYYTKAGVTLEDLSSRSYMQRYLFAKDEGDDADKKQTLMDVVDAINENVGEKIISPAILHFNEGKEWAPRSNLKSPAYTTRWEDVPYVETAD</sequence>
<dbReference type="InterPro" id="IPR025188">
    <property type="entry name" value="DUF4113"/>
</dbReference>
<proteinExistence type="inferred from homology"/>
<dbReference type="OrthoDB" id="9808813at2"/>
<dbReference type="Gene3D" id="1.10.150.20">
    <property type="entry name" value="5' to 3' exonuclease, C-terminal subdomain"/>
    <property type="match status" value="1"/>
</dbReference>
<gene>
    <name evidence="7" type="ordered locus">Amico_0966</name>
</gene>
<dbReference type="Pfam" id="PF13438">
    <property type="entry name" value="DUF4113"/>
    <property type="match status" value="1"/>
</dbReference>
<evidence type="ECO:0000313" key="8">
    <source>
        <dbReference type="Proteomes" id="UP000002366"/>
    </source>
</evidence>
<dbReference type="CDD" id="cd01700">
    <property type="entry name" value="PolY_Pol_V_umuC"/>
    <property type="match status" value="1"/>
</dbReference>
<evidence type="ECO:0000256" key="3">
    <source>
        <dbReference type="ARBA" id="ARBA00023199"/>
    </source>
</evidence>